<evidence type="ECO:0000313" key="8">
    <source>
        <dbReference type="EMBL" id="AOQ22865.1"/>
    </source>
</evidence>
<feature type="transmembrane region" description="Helical" evidence="6">
    <location>
        <begin position="54"/>
        <end position="73"/>
    </location>
</feature>
<keyword evidence="4 6" id="KW-1133">Transmembrane helix</keyword>
<dbReference type="PATRIC" id="fig|1525.10.peg.1789"/>
<dbReference type="Proteomes" id="UP000182743">
    <property type="component" value="Unassembled WGS sequence"/>
</dbReference>
<name>A0A1D7X7I9_NEOTH</name>
<accession>A0A1D7X7I9</accession>
<evidence type="ECO:0000256" key="4">
    <source>
        <dbReference type="ARBA" id="ARBA00022989"/>
    </source>
</evidence>
<dbReference type="GO" id="GO:0015944">
    <property type="term" value="P:formate oxidation"/>
    <property type="evidence" value="ECO:0007669"/>
    <property type="project" value="TreeGrafter"/>
</dbReference>
<dbReference type="GeneID" id="45616490"/>
<evidence type="ECO:0000256" key="6">
    <source>
        <dbReference type="SAM" id="Phobius"/>
    </source>
</evidence>
<dbReference type="GO" id="GO:0022904">
    <property type="term" value="P:respiratory electron transport chain"/>
    <property type="evidence" value="ECO:0007669"/>
    <property type="project" value="InterPro"/>
</dbReference>
<keyword evidence="3 6" id="KW-0812">Transmembrane</keyword>
<dbReference type="Gene3D" id="1.20.950.20">
    <property type="entry name" value="Transmembrane di-heme cytochromes, Chain C"/>
    <property type="match status" value="1"/>
</dbReference>
<dbReference type="GO" id="GO:0009061">
    <property type="term" value="P:anaerobic respiration"/>
    <property type="evidence" value="ECO:0007669"/>
    <property type="project" value="TreeGrafter"/>
</dbReference>
<feature type="transmembrane region" description="Helical" evidence="6">
    <location>
        <begin position="154"/>
        <end position="178"/>
    </location>
</feature>
<dbReference type="GO" id="GO:0036397">
    <property type="term" value="F:formate dehydrogenase (quinone) activity"/>
    <property type="evidence" value="ECO:0007669"/>
    <property type="project" value="TreeGrafter"/>
</dbReference>
<organism evidence="9 12">
    <name type="scientific">Neomoorella thermoacetica</name>
    <name type="common">Clostridium thermoaceticum</name>
    <dbReference type="NCBI Taxonomy" id="1525"/>
    <lineage>
        <taxon>Bacteria</taxon>
        <taxon>Bacillati</taxon>
        <taxon>Bacillota</taxon>
        <taxon>Clostridia</taxon>
        <taxon>Neomoorellales</taxon>
        <taxon>Neomoorellaceae</taxon>
        <taxon>Neomoorella</taxon>
    </lineage>
</organism>
<evidence type="ECO:0000259" key="7">
    <source>
        <dbReference type="Pfam" id="PF01292"/>
    </source>
</evidence>
<dbReference type="SUPFAM" id="SSF81342">
    <property type="entry name" value="Transmembrane di-heme cytochromes"/>
    <property type="match status" value="1"/>
</dbReference>
<proteinExistence type="predicted"/>
<protein>
    <submittedName>
        <fullName evidence="9">Formate dehydrogenase, cytochrome b556(Fdo) subunit</fullName>
    </submittedName>
    <submittedName>
        <fullName evidence="10">Formate dehydrogenase, nitrate-inducible, cytochrome b556(Fdn) subunit</fullName>
    </submittedName>
</protein>
<feature type="transmembrane region" description="Helical" evidence="6">
    <location>
        <begin position="122"/>
        <end position="142"/>
    </location>
</feature>
<keyword evidence="2" id="KW-1003">Cell membrane</keyword>
<evidence type="ECO:0000313" key="9">
    <source>
        <dbReference type="EMBL" id="OIQ08259.1"/>
    </source>
</evidence>
<evidence type="ECO:0000256" key="3">
    <source>
        <dbReference type="ARBA" id="ARBA00022692"/>
    </source>
</evidence>
<evidence type="ECO:0000256" key="1">
    <source>
        <dbReference type="ARBA" id="ARBA00004651"/>
    </source>
</evidence>
<dbReference type="GO" id="GO:0005886">
    <property type="term" value="C:plasma membrane"/>
    <property type="evidence" value="ECO:0007669"/>
    <property type="project" value="UniProtKB-SubCell"/>
</dbReference>
<comment type="subcellular location">
    <subcellularLocation>
        <location evidence="1">Cell membrane</location>
        <topology evidence="1">Multi-pass membrane protein</topology>
    </subcellularLocation>
</comment>
<feature type="domain" description="Cytochrome b561 bacterial/Ni-hydrogenase" evidence="7">
    <location>
        <begin position="8"/>
        <end position="193"/>
    </location>
</feature>
<reference evidence="8 11" key="2">
    <citation type="submission" date="2016-08" db="EMBL/GenBank/DDBJ databases">
        <title>Moorella thermoacetica DSM 103132.</title>
        <authorList>
            <person name="Jendresen C.B."/>
            <person name="Redl S.M."/>
            <person name="Jensen T.O."/>
            <person name="Nielsen A.T."/>
        </authorList>
    </citation>
    <scope>NUCLEOTIDE SEQUENCE [LARGE SCALE GENOMIC DNA]</scope>
    <source>
        <strain evidence="8 11">DSM 103132</strain>
    </source>
</reference>
<dbReference type="PANTHER" id="PTHR30074:SF6">
    <property type="entry name" value="FORMATE DEHYDROGENASE GAMMA SUBUNIT"/>
    <property type="match status" value="1"/>
</dbReference>
<dbReference type="Proteomes" id="UP000322283">
    <property type="component" value="Unassembled WGS sequence"/>
</dbReference>
<dbReference type="Pfam" id="PF01292">
    <property type="entry name" value="Ni_hydr_CYTB"/>
    <property type="match status" value="1"/>
</dbReference>
<sequence>MPEERVERFNLAERLGHWSHGISFVVLLLTGSALVFHGFGGLLGPGGLRLFRSVHHLMAYPFTFLTVLILLLGTPRTAGQWLKECLTWRADDLRFIAAFPREFFGLKVQLPEQGKFNAGEKLNSLLTIFGSILMASTGWILIFRDSVSPAVAAWALPLHSAGALVMGGVLLGHIYLALGHPNSRESINGMISGRVSAQFARQHHLIWYRELKEKEKDSRGKKQKIA</sequence>
<gene>
    <name evidence="9" type="primary">fdoI</name>
    <name evidence="10" type="synonym">fdnI</name>
    <name evidence="8" type="ORF">Maut_00390</name>
    <name evidence="9" type="ORF">MOOR_21130</name>
    <name evidence="10" type="ORF">MTAT_24910</name>
</gene>
<keyword evidence="5 6" id="KW-0472">Membrane</keyword>
<dbReference type="InterPro" id="IPR016174">
    <property type="entry name" value="Di-haem_cyt_TM"/>
</dbReference>
<keyword evidence="13" id="KW-1185">Reference proteome</keyword>
<dbReference type="RefSeq" id="WP_011391990.1">
    <property type="nucleotide sequence ID" value="NZ_BSDM01000004.1"/>
</dbReference>
<dbReference type="Proteomes" id="UP000094598">
    <property type="component" value="Chromosome"/>
</dbReference>
<dbReference type="AlphaFoldDB" id="A0A1D7X7I9"/>
<dbReference type="KEGG" id="mtho:MOTHE_c03880"/>
<dbReference type="PANTHER" id="PTHR30074">
    <property type="entry name" value="FORMATE DEHYDROGENASE, NITRATE-INDUCIBLE, CYTOCHROME B556 FDN SUBUNIT"/>
    <property type="match status" value="1"/>
</dbReference>
<evidence type="ECO:0000256" key="5">
    <source>
        <dbReference type="ARBA" id="ARBA00023136"/>
    </source>
</evidence>
<evidence type="ECO:0000256" key="2">
    <source>
        <dbReference type="ARBA" id="ARBA00022475"/>
    </source>
</evidence>
<dbReference type="InterPro" id="IPR011577">
    <property type="entry name" value="Cyt_b561_bac/Ni-Hgenase"/>
</dbReference>
<evidence type="ECO:0000313" key="10">
    <source>
        <dbReference type="EMBL" id="TYL09995.1"/>
    </source>
</evidence>
<evidence type="ECO:0000313" key="11">
    <source>
        <dbReference type="Proteomes" id="UP000094598"/>
    </source>
</evidence>
<dbReference type="OMA" id="TIMSMIF"/>
<dbReference type="KEGG" id="mthz:MOTHA_c04770"/>
<feature type="transmembrane region" description="Helical" evidence="6">
    <location>
        <begin position="21"/>
        <end position="42"/>
    </location>
</feature>
<dbReference type="GO" id="GO:0009326">
    <property type="term" value="C:formate dehydrogenase complex"/>
    <property type="evidence" value="ECO:0007669"/>
    <property type="project" value="TreeGrafter"/>
</dbReference>
<reference evidence="10 13" key="3">
    <citation type="submission" date="2019-05" db="EMBL/GenBank/DDBJ databases">
        <title>Genome sequence of Moorella thermoacetica ATCC 33924.</title>
        <authorList>
            <person name="Poehlein A."/>
            <person name="Bengelsdorf F.R."/>
            <person name="Duerre P."/>
            <person name="Daniel R."/>
        </authorList>
    </citation>
    <scope>NUCLEOTIDE SEQUENCE [LARGE SCALE GENOMIC DNA]</scope>
    <source>
        <strain evidence="10 13">ATCC 33924</strain>
    </source>
</reference>
<reference evidence="9 12" key="1">
    <citation type="submission" date="2016-08" db="EMBL/GenBank/DDBJ databases">
        <title>Genome-based comparison of Moorella thermoacetic strains.</title>
        <authorList>
            <person name="Poehlein A."/>
            <person name="Bengelsdorf F.R."/>
            <person name="Esser C."/>
            <person name="Duerre P."/>
            <person name="Daniel R."/>
        </authorList>
    </citation>
    <scope>NUCLEOTIDE SEQUENCE [LARGE SCALE GENOMIC DNA]</scope>
    <source>
        <strain evidence="9 12">DSM 11768</strain>
    </source>
</reference>
<dbReference type="EMBL" id="CP017019">
    <property type="protein sequence ID" value="AOQ22865.1"/>
    <property type="molecule type" value="Genomic_DNA"/>
</dbReference>
<evidence type="ECO:0000313" key="12">
    <source>
        <dbReference type="Proteomes" id="UP000182743"/>
    </source>
</evidence>
<dbReference type="InterPro" id="IPR051817">
    <property type="entry name" value="FDH_cytochrome_b556_subunit"/>
</dbReference>
<evidence type="ECO:0000313" key="13">
    <source>
        <dbReference type="Proteomes" id="UP000322283"/>
    </source>
</evidence>
<dbReference type="EMBL" id="MIHH01000013">
    <property type="protein sequence ID" value="OIQ08259.1"/>
    <property type="molecule type" value="Genomic_DNA"/>
</dbReference>
<dbReference type="GO" id="GO:0009055">
    <property type="term" value="F:electron transfer activity"/>
    <property type="evidence" value="ECO:0007669"/>
    <property type="project" value="InterPro"/>
</dbReference>
<dbReference type="EMBL" id="VCDX01000011">
    <property type="protein sequence ID" value="TYL09995.1"/>
    <property type="molecule type" value="Genomic_DNA"/>
</dbReference>